<keyword evidence="4 8" id="KW-0812">Transmembrane</keyword>
<keyword evidence="5" id="KW-0448">Lipopolysaccharide biosynthesis</keyword>
<keyword evidence="7 8" id="KW-0472">Membrane</keyword>
<evidence type="ECO:0000256" key="5">
    <source>
        <dbReference type="ARBA" id="ARBA00022985"/>
    </source>
</evidence>
<dbReference type="EMBL" id="WUWG01000003">
    <property type="protein sequence ID" value="MXU65225.1"/>
    <property type="molecule type" value="Genomic_DNA"/>
</dbReference>
<gene>
    <name evidence="10" type="ORF">GSH16_07180</name>
</gene>
<organism evidence="10 11">
    <name type="scientific">Oceanomicrobium pacificus</name>
    <dbReference type="NCBI Taxonomy" id="2692916"/>
    <lineage>
        <taxon>Bacteria</taxon>
        <taxon>Pseudomonadati</taxon>
        <taxon>Pseudomonadota</taxon>
        <taxon>Alphaproteobacteria</taxon>
        <taxon>Rhodobacterales</taxon>
        <taxon>Paracoccaceae</taxon>
        <taxon>Oceanomicrobium</taxon>
    </lineage>
</organism>
<dbReference type="CDD" id="cd04187">
    <property type="entry name" value="DPM1_like_bac"/>
    <property type="match status" value="1"/>
</dbReference>
<accession>A0A6B0TTV1</accession>
<dbReference type="InterPro" id="IPR029044">
    <property type="entry name" value="Nucleotide-diphossugar_trans"/>
</dbReference>
<dbReference type="GO" id="GO:0009103">
    <property type="term" value="P:lipopolysaccharide biosynthetic process"/>
    <property type="evidence" value="ECO:0007669"/>
    <property type="project" value="UniProtKB-KW"/>
</dbReference>
<protein>
    <submittedName>
        <fullName evidence="10">Glycosyltransferase</fullName>
    </submittedName>
</protein>
<name>A0A6B0TTV1_9RHOB</name>
<evidence type="ECO:0000256" key="4">
    <source>
        <dbReference type="ARBA" id="ARBA00022692"/>
    </source>
</evidence>
<evidence type="ECO:0000313" key="10">
    <source>
        <dbReference type="EMBL" id="MXU65225.1"/>
    </source>
</evidence>
<keyword evidence="6 8" id="KW-1133">Transmembrane helix</keyword>
<keyword evidence="11" id="KW-1185">Reference proteome</keyword>
<keyword evidence="3 10" id="KW-0808">Transferase</keyword>
<dbReference type="InterPro" id="IPR050256">
    <property type="entry name" value="Glycosyltransferase_2"/>
</dbReference>
<dbReference type="InterPro" id="IPR001173">
    <property type="entry name" value="Glyco_trans_2-like"/>
</dbReference>
<dbReference type="AlphaFoldDB" id="A0A6B0TTV1"/>
<dbReference type="GO" id="GO:0016757">
    <property type="term" value="F:glycosyltransferase activity"/>
    <property type="evidence" value="ECO:0007669"/>
    <property type="project" value="UniProtKB-KW"/>
</dbReference>
<dbReference type="Gene3D" id="3.90.550.10">
    <property type="entry name" value="Spore Coat Polysaccharide Biosynthesis Protein SpsA, Chain A"/>
    <property type="match status" value="1"/>
</dbReference>
<feature type="transmembrane region" description="Helical" evidence="8">
    <location>
        <begin position="239"/>
        <end position="261"/>
    </location>
</feature>
<dbReference type="SUPFAM" id="SSF53448">
    <property type="entry name" value="Nucleotide-diphospho-sugar transferases"/>
    <property type="match status" value="1"/>
</dbReference>
<keyword evidence="1" id="KW-1003">Cell membrane</keyword>
<dbReference type="RefSeq" id="WP_160853518.1">
    <property type="nucleotide sequence ID" value="NZ_WUWG01000003.1"/>
</dbReference>
<evidence type="ECO:0000256" key="3">
    <source>
        <dbReference type="ARBA" id="ARBA00022679"/>
    </source>
</evidence>
<evidence type="ECO:0000256" key="7">
    <source>
        <dbReference type="ARBA" id="ARBA00023136"/>
    </source>
</evidence>
<reference evidence="10 11" key="1">
    <citation type="submission" date="2019-12" db="EMBL/GenBank/DDBJ databases">
        <title>Strain KN286 was isolated from seawater, which was collected from Caroline Seamount in the tropical western Pacific.</title>
        <authorList>
            <person name="Wang Q."/>
        </authorList>
    </citation>
    <scope>NUCLEOTIDE SEQUENCE [LARGE SCALE GENOMIC DNA]</scope>
    <source>
        <strain evidence="10 11">KN286</strain>
    </source>
</reference>
<dbReference type="GO" id="GO:0005886">
    <property type="term" value="C:plasma membrane"/>
    <property type="evidence" value="ECO:0007669"/>
    <property type="project" value="TreeGrafter"/>
</dbReference>
<feature type="domain" description="Glycosyltransferase 2-like" evidence="9">
    <location>
        <begin position="15"/>
        <end position="176"/>
    </location>
</feature>
<dbReference type="PANTHER" id="PTHR48090:SF3">
    <property type="entry name" value="UNDECAPRENYL-PHOSPHATE 4-DEOXY-4-FORMAMIDO-L-ARABINOSE TRANSFERASE"/>
    <property type="match status" value="1"/>
</dbReference>
<evidence type="ECO:0000256" key="6">
    <source>
        <dbReference type="ARBA" id="ARBA00022989"/>
    </source>
</evidence>
<sequence>MADPAQKAKAETFVSILVPAFNEEETVERAYREVTAVMEGLEDTRFEMIFTDNHSTDGTFRKLMEIAERDPRVKVIRFSRNCGYQRSLLVAYQSASGDCAIQLDCDLQDPPELIPQMLEKWREGHQVVYGIRRSLADGPLVAFARRAFYAVINWLSEDELPLNVGEFRLVDRRILNELARVRDSSPYLRGLIAAMGFSQVGLEYDRQDRIAGTSKFPFKAMLSLAIDGIVNHSLVPLRLATLVGMSVAVITFLMLVIYLIGKLVFGQDWPAGFATTTVLLLLSMMLNAMFFGIVGEYLGRIFMQAKAMHVPIVEARVNIDPPAHLTAPDADGPMPEYEIHAPGLHSERT</sequence>
<comment type="caution">
    <text evidence="10">The sequence shown here is derived from an EMBL/GenBank/DDBJ whole genome shotgun (WGS) entry which is preliminary data.</text>
</comment>
<evidence type="ECO:0000256" key="1">
    <source>
        <dbReference type="ARBA" id="ARBA00022475"/>
    </source>
</evidence>
<dbReference type="Pfam" id="PF00535">
    <property type="entry name" value="Glycos_transf_2"/>
    <property type="match status" value="1"/>
</dbReference>
<evidence type="ECO:0000313" key="11">
    <source>
        <dbReference type="Proteomes" id="UP000436016"/>
    </source>
</evidence>
<feature type="transmembrane region" description="Helical" evidence="8">
    <location>
        <begin position="273"/>
        <end position="298"/>
    </location>
</feature>
<keyword evidence="2" id="KW-0328">Glycosyltransferase</keyword>
<evidence type="ECO:0000259" key="9">
    <source>
        <dbReference type="Pfam" id="PF00535"/>
    </source>
</evidence>
<proteinExistence type="predicted"/>
<evidence type="ECO:0000256" key="2">
    <source>
        <dbReference type="ARBA" id="ARBA00022676"/>
    </source>
</evidence>
<evidence type="ECO:0000256" key="8">
    <source>
        <dbReference type="SAM" id="Phobius"/>
    </source>
</evidence>
<dbReference type="Proteomes" id="UP000436016">
    <property type="component" value="Unassembled WGS sequence"/>
</dbReference>
<dbReference type="PANTHER" id="PTHR48090">
    <property type="entry name" value="UNDECAPRENYL-PHOSPHATE 4-DEOXY-4-FORMAMIDO-L-ARABINOSE TRANSFERASE-RELATED"/>
    <property type="match status" value="1"/>
</dbReference>